<comment type="caution">
    <text evidence="4">The sequence shown here is derived from an EMBL/GenBank/DDBJ whole genome shotgun (WGS) entry which is preliminary data.</text>
</comment>
<keyword evidence="3" id="KW-0472">Membrane</keyword>
<dbReference type="Proteomes" id="UP000826271">
    <property type="component" value="Unassembled WGS sequence"/>
</dbReference>
<keyword evidence="5" id="KW-1185">Reference proteome</keyword>
<protein>
    <submittedName>
        <fullName evidence="4">Uncharacterized protein</fullName>
    </submittedName>
</protein>
<dbReference type="EMBL" id="WHWC01000012">
    <property type="protein sequence ID" value="KAG8373184.1"/>
    <property type="molecule type" value="Genomic_DNA"/>
</dbReference>
<evidence type="ECO:0000256" key="3">
    <source>
        <dbReference type="SAM" id="Phobius"/>
    </source>
</evidence>
<name>A0AAV6WRB9_9LAMI</name>
<dbReference type="InterPro" id="IPR004252">
    <property type="entry name" value="Probable_transposase_24"/>
</dbReference>
<keyword evidence="3" id="KW-1133">Transmembrane helix</keyword>
<evidence type="ECO:0000313" key="4">
    <source>
        <dbReference type="EMBL" id="KAG8373184.1"/>
    </source>
</evidence>
<proteinExistence type="predicted"/>
<accession>A0AAV6WRB9</accession>
<reference evidence="4" key="1">
    <citation type="submission" date="2019-10" db="EMBL/GenBank/DDBJ databases">
        <authorList>
            <person name="Zhang R."/>
            <person name="Pan Y."/>
            <person name="Wang J."/>
            <person name="Ma R."/>
            <person name="Yu S."/>
        </authorList>
    </citation>
    <scope>NUCLEOTIDE SEQUENCE</scope>
    <source>
        <strain evidence="4">LA-IB0</strain>
        <tissue evidence="4">Leaf</tissue>
    </source>
</reference>
<evidence type="ECO:0000256" key="2">
    <source>
        <dbReference type="SAM" id="MobiDB-lite"/>
    </source>
</evidence>
<evidence type="ECO:0000256" key="1">
    <source>
        <dbReference type="SAM" id="Coils"/>
    </source>
</evidence>
<keyword evidence="1" id="KW-0175">Coiled coil</keyword>
<keyword evidence="3" id="KW-0812">Transmembrane</keyword>
<evidence type="ECO:0000313" key="5">
    <source>
        <dbReference type="Proteomes" id="UP000826271"/>
    </source>
</evidence>
<dbReference type="AlphaFoldDB" id="A0AAV6WRB9"/>
<feature type="region of interest" description="Disordered" evidence="2">
    <location>
        <begin position="62"/>
        <end position="84"/>
    </location>
</feature>
<dbReference type="Pfam" id="PF03004">
    <property type="entry name" value="Transposase_24"/>
    <property type="match status" value="1"/>
</dbReference>
<sequence length="362" mass="41070">MFIIVYLKIHIFFLIYYFQLTCILRLACFSLVPRTGKMVSTNCRQANASSSMTPHLSLSQVGESVPQGSLSPSQPDVNIPQTPSSGAVEEAIRNKPSFGGLTQRNWETLCTTLFNDPKYQERCNINKENRSKMTTNHNQGSRSFVVARHMLSQEPEFEGDEVDRIKFHKHTHYTEGKGWITPQSENNHINLMFVELEFKRLSFGFLLQSCLGANFSTCLGAEIAPVLVLKQYLTAPVKVLFQHKNSTFTGVVTAHLQVEMEKRRIDAETRGEAVDVDKIVDDVLRKRSSYIVGLGYGPKPNKSSSGMRILQETLKEKDRECAELREERAALMEEMNAMKSTLAEHTRLFEKLVQSQNLSSPW</sequence>
<feature type="coiled-coil region" evidence="1">
    <location>
        <begin position="307"/>
        <end position="348"/>
    </location>
</feature>
<gene>
    <name evidence="4" type="ORF">BUALT_Bualt12G0144700</name>
</gene>
<feature type="transmembrane region" description="Helical" evidence="3">
    <location>
        <begin position="12"/>
        <end position="32"/>
    </location>
</feature>
<organism evidence="4 5">
    <name type="scientific">Buddleja alternifolia</name>
    <dbReference type="NCBI Taxonomy" id="168488"/>
    <lineage>
        <taxon>Eukaryota</taxon>
        <taxon>Viridiplantae</taxon>
        <taxon>Streptophyta</taxon>
        <taxon>Embryophyta</taxon>
        <taxon>Tracheophyta</taxon>
        <taxon>Spermatophyta</taxon>
        <taxon>Magnoliopsida</taxon>
        <taxon>eudicotyledons</taxon>
        <taxon>Gunneridae</taxon>
        <taxon>Pentapetalae</taxon>
        <taxon>asterids</taxon>
        <taxon>lamiids</taxon>
        <taxon>Lamiales</taxon>
        <taxon>Scrophulariaceae</taxon>
        <taxon>Buddlejeae</taxon>
        <taxon>Buddleja</taxon>
    </lineage>
</organism>